<gene>
    <name evidence="10" type="ORF">BD626DRAFT_394677</name>
</gene>
<dbReference type="EMBL" id="VDMD01000002">
    <property type="protein sequence ID" value="TRM68318.1"/>
    <property type="molecule type" value="Genomic_DNA"/>
</dbReference>
<sequence length="314" mass="35851">MPFSHHSHSGQFCKHASGTLEDVVKEAIRQKFQLFCLTEHVPRYRVQDLYPEEQGISLDELYAQFKAFLKEAHHLKALYASQITLLVGLETEFITAVDLTKVEQLLNEHPREIEFIVGSVHHVNAIPIDFDKPTFEKAFLSCSFSSSSDAVTTSSPSYFLESYLDTQWELMRTLKPEVIGHFDLCRLYTPDLKLDEHIGIWGRVQRNILYAIDYGALFEINAAAFRKGWNTAYPGPEVLQFILANKGRITLSDDSHGPHAVGLNYGKMKSYLEANGVKDVWRLRESGECNEAGRFVDAVLVEDVFKDPFWTDRE</sequence>
<dbReference type="InterPro" id="IPR010140">
    <property type="entry name" value="Histidinol_P_phosphatase_HisJ"/>
</dbReference>
<dbReference type="InterPro" id="IPR004013">
    <property type="entry name" value="PHP_dom"/>
</dbReference>
<dbReference type="Proteomes" id="UP000320762">
    <property type="component" value="Unassembled WGS sequence"/>
</dbReference>
<keyword evidence="11" id="KW-1185">Reference proteome</keyword>
<accession>A0A550CU56</accession>
<dbReference type="SUPFAM" id="SSF89550">
    <property type="entry name" value="PHP domain-like"/>
    <property type="match status" value="1"/>
</dbReference>
<evidence type="ECO:0000313" key="11">
    <source>
        <dbReference type="Proteomes" id="UP000320762"/>
    </source>
</evidence>
<evidence type="ECO:0000256" key="7">
    <source>
        <dbReference type="ARBA" id="ARBA00049158"/>
    </source>
</evidence>
<proteinExistence type="inferred from homology"/>
<dbReference type="PANTHER" id="PTHR21039:SF0">
    <property type="entry name" value="HISTIDINOL-PHOSPHATASE"/>
    <property type="match status" value="1"/>
</dbReference>
<evidence type="ECO:0000256" key="8">
    <source>
        <dbReference type="RuleBase" id="RU366003"/>
    </source>
</evidence>
<dbReference type="AlphaFoldDB" id="A0A550CU56"/>
<evidence type="ECO:0000256" key="6">
    <source>
        <dbReference type="ARBA" id="ARBA00023102"/>
    </source>
</evidence>
<name>A0A550CU56_9AGAR</name>
<dbReference type="CDD" id="cd12110">
    <property type="entry name" value="PHP_HisPPase_Hisj_like"/>
    <property type="match status" value="1"/>
</dbReference>
<evidence type="ECO:0000256" key="5">
    <source>
        <dbReference type="ARBA" id="ARBA00022801"/>
    </source>
</evidence>
<dbReference type="Gene3D" id="3.20.20.140">
    <property type="entry name" value="Metal-dependent hydrolases"/>
    <property type="match status" value="1"/>
</dbReference>
<dbReference type="UniPathway" id="UPA00031">
    <property type="reaction ID" value="UER00013"/>
</dbReference>
<dbReference type="EC" id="3.1.3.15" evidence="3 8"/>
<feature type="domain" description="PHP" evidence="9">
    <location>
        <begin position="5"/>
        <end position="222"/>
    </location>
</feature>
<evidence type="ECO:0000256" key="2">
    <source>
        <dbReference type="ARBA" id="ARBA00009152"/>
    </source>
</evidence>
<dbReference type="OrthoDB" id="5957391at2759"/>
<dbReference type="GO" id="GO:0005737">
    <property type="term" value="C:cytoplasm"/>
    <property type="evidence" value="ECO:0007669"/>
    <property type="project" value="TreeGrafter"/>
</dbReference>
<protein>
    <recommendedName>
        <fullName evidence="3 8">Histidinol-phosphatase</fullName>
        <shortName evidence="8">HolPase</shortName>
        <ecNumber evidence="3 8">3.1.3.15</ecNumber>
    </recommendedName>
</protein>
<organism evidence="10 11">
    <name type="scientific">Schizophyllum amplum</name>
    <dbReference type="NCBI Taxonomy" id="97359"/>
    <lineage>
        <taxon>Eukaryota</taxon>
        <taxon>Fungi</taxon>
        <taxon>Dikarya</taxon>
        <taxon>Basidiomycota</taxon>
        <taxon>Agaricomycotina</taxon>
        <taxon>Agaricomycetes</taxon>
        <taxon>Agaricomycetidae</taxon>
        <taxon>Agaricales</taxon>
        <taxon>Schizophyllaceae</taxon>
        <taxon>Schizophyllum</taxon>
    </lineage>
</organism>
<dbReference type="STRING" id="97359.A0A550CU56"/>
<evidence type="ECO:0000256" key="4">
    <source>
        <dbReference type="ARBA" id="ARBA00022605"/>
    </source>
</evidence>
<evidence type="ECO:0000259" key="9">
    <source>
        <dbReference type="Pfam" id="PF02811"/>
    </source>
</evidence>
<comment type="caution">
    <text evidence="10">The sequence shown here is derived from an EMBL/GenBank/DDBJ whole genome shotgun (WGS) entry which is preliminary data.</text>
</comment>
<dbReference type="GO" id="GO:0004401">
    <property type="term" value="F:histidinol-phosphatase activity"/>
    <property type="evidence" value="ECO:0007669"/>
    <property type="project" value="UniProtKB-UniRule"/>
</dbReference>
<evidence type="ECO:0000256" key="1">
    <source>
        <dbReference type="ARBA" id="ARBA00004970"/>
    </source>
</evidence>
<comment type="pathway">
    <text evidence="1 8">Amino-acid biosynthesis; L-histidine biosynthesis; L-histidine from 5-phospho-alpha-D-ribose 1-diphosphate: step 8/9.</text>
</comment>
<keyword evidence="5 8" id="KW-0378">Hydrolase</keyword>
<dbReference type="GO" id="GO:0000105">
    <property type="term" value="P:L-histidine biosynthetic process"/>
    <property type="evidence" value="ECO:0007669"/>
    <property type="project" value="UniProtKB-UniRule"/>
</dbReference>
<dbReference type="InterPro" id="IPR016195">
    <property type="entry name" value="Pol/histidinol_Pase-like"/>
</dbReference>
<reference evidence="10 11" key="1">
    <citation type="journal article" date="2019" name="New Phytol.">
        <title>Comparative genomics reveals unique wood-decay strategies and fruiting body development in the Schizophyllaceae.</title>
        <authorList>
            <person name="Almasi E."/>
            <person name="Sahu N."/>
            <person name="Krizsan K."/>
            <person name="Balint B."/>
            <person name="Kovacs G.M."/>
            <person name="Kiss B."/>
            <person name="Cseklye J."/>
            <person name="Drula E."/>
            <person name="Henrissat B."/>
            <person name="Nagy I."/>
            <person name="Chovatia M."/>
            <person name="Adam C."/>
            <person name="LaButti K."/>
            <person name="Lipzen A."/>
            <person name="Riley R."/>
            <person name="Grigoriev I.V."/>
            <person name="Nagy L.G."/>
        </authorList>
    </citation>
    <scope>NUCLEOTIDE SEQUENCE [LARGE SCALE GENOMIC DNA]</scope>
    <source>
        <strain evidence="10 11">NL-1724</strain>
    </source>
</reference>
<comment type="catalytic activity">
    <reaction evidence="7 8">
        <text>L-histidinol phosphate + H2O = L-histidinol + phosphate</text>
        <dbReference type="Rhea" id="RHEA:14465"/>
        <dbReference type="ChEBI" id="CHEBI:15377"/>
        <dbReference type="ChEBI" id="CHEBI:43474"/>
        <dbReference type="ChEBI" id="CHEBI:57699"/>
        <dbReference type="ChEBI" id="CHEBI:57980"/>
        <dbReference type="EC" id="3.1.3.15"/>
    </reaction>
</comment>
<evidence type="ECO:0000313" key="10">
    <source>
        <dbReference type="EMBL" id="TRM68318.1"/>
    </source>
</evidence>
<comment type="similarity">
    <text evidence="2 8">Belongs to the PHP hydrolase family. HisK subfamily.</text>
</comment>
<dbReference type="PANTHER" id="PTHR21039">
    <property type="entry name" value="HISTIDINOL PHOSPHATASE-RELATED"/>
    <property type="match status" value="1"/>
</dbReference>
<dbReference type="NCBIfam" id="TIGR01856">
    <property type="entry name" value="hisJ_fam"/>
    <property type="match status" value="1"/>
</dbReference>
<evidence type="ECO:0000256" key="3">
    <source>
        <dbReference type="ARBA" id="ARBA00013085"/>
    </source>
</evidence>
<dbReference type="Pfam" id="PF02811">
    <property type="entry name" value="PHP"/>
    <property type="match status" value="1"/>
</dbReference>
<keyword evidence="4 8" id="KW-0028">Amino-acid biosynthesis</keyword>
<keyword evidence="6 8" id="KW-0368">Histidine biosynthesis</keyword>